<comment type="caution">
    <text evidence="1">The sequence shown here is derived from an EMBL/GenBank/DDBJ whole genome shotgun (WGS) entry which is preliminary data.</text>
</comment>
<reference evidence="2" key="1">
    <citation type="journal article" date="2019" name="Int. J. Syst. Evol. Microbiol.">
        <title>The Global Catalogue of Microorganisms (GCM) 10K type strain sequencing project: providing services to taxonomists for standard genome sequencing and annotation.</title>
        <authorList>
            <consortium name="The Broad Institute Genomics Platform"/>
            <consortium name="The Broad Institute Genome Sequencing Center for Infectious Disease"/>
            <person name="Wu L."/>
            <person name="Ma J."/>
        </authorList>
    </citation>
    <scope>NUCLEOTIDE SEQUENCE [LARGE SCALE GENOMIC DNA]</scope>
    <source>
        <strain evidence="2">CGMCC 1.3240</strain>
    </source>
</reference>
<proteinExistence type="predicted"/>
<accession>A0ABW0W2V8</accession>
<organism evidence="1 2">
    <name type="scientific">Paenibacillus solisilvae</name>
    <dbReference type="NCBI Taxonomy" id="2486751"/>
    <lineage>
        <taxon>Bacteria</taxon>
        <taxon>Bacillati</taxon>
        <taxon>Bacillota</taxon>
        <taxon>Bacilli</taxon>
        <taxon>Bacillales</taxon>
        <taxon>Paenibacillaceae</taxon>
        <taxon>Paenibacillus</taxon>
    </lineage>
</organism>
<evidence type="ECO:0000313" key="1">
    <source>
        <dbReference type="EMBL" id="MFC5651274.1"/>
    </source>
</evidence>
<sequence length="153" mass="17965">MADRARVRVTLESEIDGEKQSNTFDGEWFRKERSIYVRYEETDEGGSEVRTIVRWRDGELSVTRRGDVVSEQTFALGQRRSGQYESPHARFRLETETNLLWAQFGGIANDDLSSTEPITPSLPMLLEWHYTLWVEDEQTDDFILRLRAEEWSE</sequence>
<dbReference type="RefSeq" id="WP_379189887.1">
    <property type="nucleotide sequence ID" value="NZ_JBHSOW010000071.1"/>
</dbReference>
<dbReference type="InterPro" id="IPR015231">
    <property type="entry name" value="DUF1934"/>
</dbReference>
<evidence type="ECO:0000313" key="2">
    <source>
        <dbReference type="Proteomes" id="UP001596047"/>
    </source>
</evidence>
<dbReference type="Pfam" id="PF09148">
    <property type="entry name" value="DUF1934"/>
    <property type="match status" value="1"/>
</dbReference>
<keyword evidence="2" id="KW-1185">Reference proteome</keyword>
<dbReference type="EMBL" id="JBHSOW010000071">
    <property type="protein sequence ID" value="MFC5651274.1"/>
    <property type="molecule type" value="Genomic_DNA"/>
</dbReference>
<dbReference type="Proteomes" id="UP001596047">
    <property type="component" value="Unassembled WGS sequence"/>
</dbReference>
<dbReference type="Gene3D" id="2.40.128.20">
    <property type="match status" value="1"/>
</dbReference>
<dbReference type="SUPFAM" id="SSF50814">
    <property type="entry name" value="Lipocalins"/>
    <property type="match status" value="1"/>
</dbReference>
<dbReference type="InterPro" id="IPR012674">
    <property type="entry name" value="Calycin"/>
</dbReference>
<protein>
    <submittedName>
        <fullName evidence="1">DUF1934 domain-containing protein</fullName>
    </submittedName>
</protein>
<gene>
    <name evidence="1" type="ORF">ACFPYJ_19610</name>
</gene>
<name>A0ABW0W2V8_9BACL</name>